<name>A0A8E2AL94_9APHY</name>
<dbReference type="GO" id="GO:0008270">
    <property type="term" value="F:zinc ion binding"/>
    <property type="evidence" value="ECO:0007669"/>
    <property type="project" value="InterPro"/>
</dbReference>
<dbReference type="InterPro" id="IPR001138">
    <property type="entry name" value="Zn2Cys6_DnaBD"/>
</dbReference>
<feature type="region of interest" description="Disordered" evidence="1">
    <location>
        <begin position="50"/>
        <end position="144"/>
    </location>
</feature>
<feature type="compositionally biased region" description="Basic residues" evidence="1">
    <location>
        <begin position="58"/>
        <end position="68"/>
    </location>
</feature>
<dbReference type="Proteomes" id="UP000250043">
    <property type="component" value="Unassembled WGS sequence"/>
</dbReference>
<organism evidence="3 4">
    <name type="scientific">Obba rivulosa</name>
    <dbReference type="NCBI Taxonomy" id="1052685"/>
    <lineage>
        <taxon>Eukaryota</taxon>
        <taxon>Fungi</taxon>
        <taxon>Dikarya</taxon>
        <taxon>Basidiomycota</taxon>
        <taxon>Agaricomycotina</taxon>
        <taxon>Agaricomycetes</taxon>
        <taxon>Polyporales</taxon>
        <taxon>Gelatoporiaceae</taxon>
        <taxon>Obba</taxon>
    </lineage>
</organism>
<dbReference type="InterPro" id="IPR036864">
    <property type="entry name" value="Zn2-C6_fun-type_DNA-bd_sf"/>
</dbReference>
<reference evidence="3 4" key="1">
    <citation type="submission" date="2016-07" db="EMBL/GenBank/DDBJ databases">
        <title>Draft genome of the white-rot fungus Obba rivulosa 3A-2.</title>
        <authorList>
            <consortium name="DOE Joint Genome Institute"/>
            <person name="Miettinen O."/>
            <person name="Riley R."/>
            <person name="Acob R."/>
            <person name="Barry K."/>
            <person name="Cullen D."/>
            <person name="De Vries R."/>
            <person name="Hainaut M."/>
            <person name="Hatakka A."/>
            <person name="Henrissat B."/>
            <person name="Hilden K."/>
            <person name="Kuo R."/>
            <person name="Labutti K."/>
            <person name="Lipzen A."/>
            <person name="Makela M.R."/>
            <person name="Sandor L."/>
            <person name="Spatafora J.W."/>
            <person name="Grigoriev I.V."/>
            <person name="Hibbett D.S."/>
        </authorList>
    </citation>
    <scope>NUCLEOTIDE SEQUENCE [LARGE SCALE GENOMIC DNA]</scope>
    <source>
        <strain evidence="3 4">3A-2</strain>
    </source>
</reference>
<dbReference type="PROSITE" id="PS50048">
    <property type="entry name" value="ZN2_CY6_FUNGAL_2"/>
    <property type="match status" value="1"/>
</dbReference>
<dbReference type="SUPFAM" id="SSF57701">
    <property type="entry name" value="Zn2/Cys6 DNA-binding domain"/>
    <property type="match status" value="1"/>
</dbReference>
<protein>
    <recommendedName>
        <fullName evidence="2">Zn(2)-C6 fungal-type domain-containing protein</fullName>
    </recommendedName>
</protein>
<dbReference type="AlphaFoldDB" id="A0A8E2AL94"/>
<dbReference type="OrthoDB" id="39175at2759"/>
<dbReference type="Gene3D" id="4.10.240.10">
    <property type="entry name" value="Zn(2)-C6 fungal-type DNA-binding domain"/>
    <property type="match status" value="1"/>
</dbReference>
<feature type="compositionally biased region" description="Low complexity" evidence="1">
    <location>
        <begin position="72"/>
        <end position="113"/>
    </location>
</feature>
<keyword evidence="4" id="KW-1185">Reference proteome</keyword>
<dbReference type="GO" id="GO:0000981">
    <property type="term" value="F:DNA-binding transcription factor activity, RNA polymerase II-specific"/>
    <property type="evidence" value="ECO:0007669"/>
    <property type="project" value="InterPro"/>
</dbReference>
<dbReference type="SMART" id="SM00066">
    <property type="entry name" value="GAL4"/>
    <property type="match status" value="1"/>
</dbReference>
<dbReference type="Pfam" id="PF00172">
    <property type="entry name" value="Zn_clus"/>
    <property type="match status" value="1"/>
</dbReference>
<feature type="domain" description="Zn(2)-C6 fungal-type" evidence="2">
    <location>
        <begin position="16"/>
        <end position="51"/>
    </location>
</feature>
<dbReference type="CDD" id="cd00067">
    <property type="entry name" value="GAL4"/>
    <property type="match status" value="1"/>
</dbReference>
<accession>A0A8E2AL94</accession>
<evidence type="ECO:0000313" key="4">
    <source>
        <dbReference type="Proteomes" id="UP000250043"/>
    </source>
</evidence>
<dbReference type="PROSITE" id="PS00463">
    <property type="entry name" value="ZN2_CY6_FUNGAL_1"/>
    <property type="match status" value="1"/>
</dbReference>
<evidence type="ECO:0000313" key="3">
    <source>
        <dbReference type="EMBL" id="OCH85414.1"/>
    </source>
</evidence>
<gene>
    <name evidence="3" type="ORF">OBBRIDRAFT_739919</name>
</gene>
<evidence type="ECO:0000259" key="2">
    <source>
        <dbReference type="PROSITE" id="PS50048"/>
    </source>
</evidence>
<evidence type="ECO:0000256" key="1">
    <source>
        <dbReference type="SAM" id="MobiDB-lite"/>
    </source>
</evidence>
<proteinExistence type="predicted"/>
<dbReference type="EMBL" id="KV722585">
    <property type="protein sequence ID" value="OCH85414.1"/>
    <property type="molecule type" value="Genomic_DNA"/>
</dbReference>
<sequence>MASTEKEPVKKKPIMACLFCRERKIACGPALPDNPDQRCNQCARRSLQCIYPKESRRGQHKRGPRAAKVRALLEGASGSGSELGTKTAASASSGSPCAGSSSYTGPSSPTVSPVPKPRAGKERERSASSTRAPRNPQLAAARRAVYRQQRKLVVQAREGELCGADAAGTPSASSTSSM</sequence>